<dbReference type="InterPro" id="IPR001501">
    <property type="entry name" value="Ni-dep_hyd_lsu"/>
</dbReference>
<dbReference type="GO" id="GO:0016151">
    <property type="term" value="F:nickel cation binding"/>
    <property type="evidence" value="ECO:0007669"/>
    <property type="project" value="InterPro"/>
</dbReference>
<dbReference type="Proteomes" id="UP000003560">
    <property type="component" value="Unassembled WGS sequence"/>
</dbReference>
<dbReference type="EMBL" id="ABXJ01000057">
    <property type="protein sequence ID" value="EEA90795.1"/>
    <property type="molecule type" value="Genomic_DNA"/>
</dbReference>
<keyword evidence="3" id="KW-0813">Transport</keyword>
<gene>
    <name evidence="5" type="ORF">COLSTE_01001</name>
</gene>
<evidence type="ECO:0000256" key="1">
    <source>
        <dbReference type="ARBA" id="ARBA00023002"/>
    </source>
</evidence>
<dbReference type="InterPro" id="IPR014029">
    <property type="entry name" value="NADH_UbQ_OxRdtase_49kDa_CS"/>
</dbReference>
<feature type="binding site" evidence="2">
    <location>
        <position position="325"/>
    </location>
    <ligand>
        <name>Mg(2+)</name>
        <dbReference type="ChEBI" id="CHEBI:18420"/>
    </ligand>
</feature>
<dbReference type="RefSeq" id="WP_006720658.1">
    <property type="nucleotide sequence ID" value="NZ_CP085935.1"/>
</dbReference>
<keyword evidence="6" id="KW-1185">Reference proteome</keyword>
<feature type="binding site" evidence="2">
    <location>
        <position position="68"/>
    </location>
    <ligand>
        <name>Ni(2+)</name>
        <dbReference type="ChEBI" id="CHEBI:49786"/>
    </ligand>
</feature>
<keyword evidence="1" id="KW-0560">Oxidoreductase</keyword>
<keyword evidence="2" id="KW-0479">Metal-binding</keyword>
<keyword evidence="2" id="KW-0408">Iron</keyword>
<protein>
    <submittedName>
        <fullName evidence="5">Respiratory-chain NADH dehydrogenase, 49 Kd subunit</fullName>
    </submittedName>
</protein>
<dbReference type="AlphaFoldDB" id="B6GAA5"/>
<comment type="cofactor">
    <cofactor evidence="2">
        <name>Fe cation</name>
        <dbReference type="ChEBI" id="CHEBI:24875"/>
    </cofactor>
</comment>
<dbReference type="PANTHER" id="PTHR43485:SF1">
    <property type="entry name" value="FORMATE HYDROGENLYASE SUBUNIT 5-RELATED"/>
    <property type="match status" value="1"/>
</dbReference>
<dbReference type="OrthoDB" id="9801496at2"/>
<sequence>MATRSVIPFGPQHPVLPEPVHLDLVVEDEHVIEAIPQIGFVHRGLEKLVEKRDYNQFVYIAERVCGICSFGHGYGYASATEKLLGIEVPRRAEYLRAILEELSRVHSHLLWLGLLADAFGFESLFNHCWRLRETVLDIFQETCGGRIILSICIVGGMAHDIDDAMLCGVCDKLDGIQRDYREIVDTMLNDSSVRSRLEGVGAISFEDALELSMVGPFAKGSGVEHDMRTTGFGAYGDLEHFEPIIATEGDCYARCKVRCQEVFQSIAIIKELVAKIPHDGIGGKPAAKVLPPENGQAHVLIEQPRGEAFYYVRGNGTKYLDRFRLRTPTSQNLAGMVRAMQGVDVADVPMIILTIDPCISCTER</sequence>
<feature type="binding site" evidence="2">
    <location>
        <position position="358"/>
    </location>
    <ligand>
        <name>Ni(2+)</name>
        <dbReference type="ChEBI" id="CHEBI:49786"/>
    </ligand>
</feature>
<dbReference type="PROSITE" id="PS00535">
    <property type="entry name" value="COMPLEX1_49K"/>
    <property type="match status" value="1"/>
</dbReference>
<dbReference type="eggNOG" id="COG3261">
    <property type="taxonomic scope" value="Bacteria"/>
</dbReference>
<feature type="binding site" evidence="2">
    <location>
        <position position="68"/>
    </location>
    <ligand>
        <name>Fe cation</name>
        <dbReference type="ChEBI" id="CHEBI:24875"/>
    </ligand>
</feature>
<dbReference type="HOGENOM" id="CLU_015134_1_2_11"/>
<dbReference type="Pfam" id="PF00346">
    <property type="entry name" value="Complex1_49kDa"/>
    <property type="match status" value="2"/>
</dbReference>
<proteinExistence type="inferred from homology"/>
<evidence type="ECO:0000256" key="2">
    <source>
        <dbReference type="PIRSR" id="PIRSR601501-1"/>
    </source>
</evidence>
<dbReference type="STRING" id="445975.COLSTE_01001"/>
<feature type="domain" description="NADH-quinone oxidoreductase subunit D" evidence="4">
    <location>
        <begin position="120"/>
        <end position="291"/>
    </location>
</feature>
<dbReference type="InterPro" id="IPR001135">
    <property type="entry name" value="NADH_Q_OxRdtase_suD"/>
</dbReference>
<dbReference type="GO" id="GO:0016651">
    <property type="term" value="F:oxidoreductase activity, acting on NAD(P)H"/>
    <property type="evidence" value="ECO:0007669"/>
    <property type="project" value="InterPro"/>
</dbReference>
<keyword evidence="2" id="KW-0460">Magnesium</keyword>
<dbReference type="Gene3D" id="1.10.645.10">
    <property type="entry name" value="Cytochrome-c3 Hydrogenase, chain B"/>
    <property type="match status" value="1"/>
</dbReference>
<feature type="binding site" evidence="2">
    <location>
        <position position="46"/>
    </location>
    <ligand>
        <name>Mg(2+)</name>
        <dbReference type="ChEBI" id="CHEBI:18420"/>
    </ligand>
</feature>
<feature type="domain" description="NADH-quinone oxidoreductase subunit D" evidence="4">
    <location>
        <begin position="292"/>
        <end position="364"/>
    </location>
</feature>
<comment type="cofactor">
    <cofactor evidence="2">
        <name>Ni(2+)</name>
        <dbReference type="ChEBI" id="CHEBI:49786"/>
    </cofactor>
</comment>
<dbReference type="GeneID" id="98002038"/>
<reference evidence="5 6" key="1">
    <citation type="submission" date="2008-10" db="EMBL/GenBank/DDBJ databases">
        <title>Draft genome sequence of Collinsella stercoris (DSM 13279).</title>
        <authorList>
            <person name="Sudarsanam P."/>
            <person name="Ley R."/>
            <person name="Guruge J."/>
            <person name="Turnbaugh P.J."/>
            <person name="Mahowald M."/>
            <person name="Liep D."/>
            <person name="Gordon J."/>
        </authorList>
    </citation>
    <scope>NUCLEOTIDE SEQUENCE [LARGE SCALE GENOMIC DNA]</scope>
    <source>
        <strain evidence="5 6">DSM 13279</strain>
    </source>
</reference>
<dbReference type="GO" id="GO:0051287">
    <property type="term" value="F:NAD binding"/>
    <property type="evidence" value="ECO:0007669"/>
    <property type="project" value="InterPro"/>
</dbReference>
<feature type="binding site" evidence="2">
    <location>
        <position position="361"/>
    </location>
    <ligand>
        <name>Fe cation</name>
        <dbReference type="ChEBI" id="CHEBI:24875"/>
    </ligand>
</feature>
<feature type="binding site" evidence="2">
    <location>
        <position position="65"/>
    </location>
    <ligand>
        <name>Ni(2+)</name>
        <dbReference type="ChEBI" id="CHEBI:49786"/>
    </ligand>
</feature>
<dbReference type="SUPFAM" id="SSF56762">
    <property type="entry name" value="HydB/Nqo4-like"/>
    <property type="match status" value="1"/>
</dbReference>
<evidence type="ECO:0000313" key="5">
    <source>
        <dbReference type="EMBL" id="EEA90795.1"/>
    </source>
</evidence>
<accession>B6GAA5</accession>
<dbReference type="PANTHER" id="PTHR43485">
    <property type="entry name" value="HYDROGENASE-4 COMPONENT G"/>
    <property type="match status" value="1"/>
</dbReference>
<dbReference type="InterPro" id="IPR052197">
    <property type="entry name" value="ComplexI_49kDa-like"/>
</dbReference>
<dbReference type="InterPro" id="IPR018194">
    <property type="entry name" value="Ni-dep_hyd_lsu_Ni_BS"/>
</dbReference>
<dbReference type="PROSITE" id="PS00507">
    <property type="entry name" value="NI_HGENASE_L_1"/>
    <property type="match status" value="1"/>
</dbReference>
<comment type="caution">
    <text evidence="5">The sequence shown here is derived from an EMBL/GenBank/DDBJ whole genome shotgun (WGS) entry which is preliminary data.</text>
</comment>
<dbReference type="InterPro" id="IPR029014">
    <property type="entry name" value="NiFe-Hase_large"/>
</dbReference>
<comment type="similarity">
    <text evidence="3">Belongs to the complex I 49 kDa subunit family.</text>
</comment>
<dbReference type="Pfam" id="PF00374">
    <property type="entry name" value="NiFeSe_Hases"/>
    <property type="match status" value="1"/>
</dbReference>
<reference evidence="5 6" key="2">
    <citation type="submission" date="2008-10" db="EMBL/GenBank/DDBJ databases">
        <authorList>
            <person name="Fulton L."/>
            <person name="Clifton S."/>
            <person name="Fulton B."/>
            <person name="Xu J."/>
            <person name="Minx P."/>
            <person name="Pepin K.H."/>
            <person name="Johnson M."/>
            <person name="Thiruvilangam P."/>
            <person name="Bhonagiri V."/>
            <person name="Nash W.E."/>
            <person name="Mardis E.R."/>
            <person name="Wilson R.K."/>
        </authorList>
    </citation>
    <scope>NUCLEOTIDE SEQUENCE [LARGE SCALE GENOMIC DNA]</scope>
    <source>
        <strain evidence="5 6">DSM 13279</strain>
    </source>
</reference>
<keyword evidence="3" id="KW-1278">Translocase</keyword>
<organism evidence="5 6">
    <name type="scientific">Collinsella stercoris DSM 13279</name>
    <dbReference type="NCBI Taxonomy" id="445975"/>
    <lineage>
        <taxon>Bacteria</taxon>
        <taxon>Bacillati</taxon>
        <taxon>Actinomycetota</taxon>
        <taxon>Coriobacteriia</taxon>
        <taxon>Coriobacteriales</taxon>
        <taxon>Coriobacteriaceae</taxon>
        <taxon>Collinsella</taxon>
    </lineage>
</organism>
<evidence type="ECO:0000259" key="4">
    <source>
        <dbReference type="Pfam" id="PF00346"/>
    </source>
</evidence>
<dbReference type="GO" id="GO:0048038">
    <property type="term" value="F:quinone binding"/>
    <property type="evidence" value="ECO:0007669"/>
    <property type="project" value="InterPro"/>
</dbReference>
<dbReference type="GO" id="GO:0008901">
    <property type="term" value="F:ferredoxin hydrogenase activity"/>
    <property type="evidence" value="ECO:0007669"/>
    <property type="project" value="InterPro"/>
</dbReference>
<evidence type="ECO:0000313" key="6">
    <source>
        <dbReference type="Proteomes" id="UP000003560"/>
    </source>
</evidence>
<name>B6GAA5_9ACTN</name>
<evidence type="ECO:0000256" key="3">
    <source>
        <dbReference type="RuleBase" id="RU003685"/>
    </source>
</evidence>
<keyword evidence="3" id="KW-0520">NAD</keyword>
<keyword evidence="2" id="KW-0533">Nickel</keyword>